<sequence>MDNNRLELLLQFYEEDSQDPFNAYALAMEYLNKDTAKAKVYFDTLLEEHPSYLPTYYHAAALYAALENLERAEALYQKGMQLALQQQNTKTLQELQRAHRQFLDEQEDW</sequence>
<proteinExistence type="predicted"/>
<evidence type="ECO:0000313" key="1">
    <source>
        <dbReference type="EMBL" id="MBB3837982.1"/>
    </source>
</evidence>
<organism evidence="1 2">
    <name type="scientific">Runella defluvii</name>
    <dbReference type="NCBI Taxonomy" id="370973"/>
    <lineage>
        <taxon>Bacteria</taxon>
        <taxon>Pseudomonadati</taxon>
        <taxon>Bacteroidota</taxon>
        <taxon>Cytophagia</taxon>
        <taxon>Cytophagales</taxon>
        <taxon>Spirosomataceae</taxon>
        <taxon>Runella</taxon>
    </lineage>
</organism>
<dbReference type="AlphaFoldDB" id="A0A7W5ZIP6"/>
<accession>A0A7W5ZIP6</accession>
<comment type="caution">
    <text evidence="1">The sequence shown here is derived from an EMBL/GenBank/DDBJ whole genome shotgun (WGS) entry which is preliminary data.</text>
</comment>
<dbReference type="RefSeq" id="WP_183972963.1">
    <property type="nucleotide sequence ID" value="NZ_JACIBY010000003.1"/>
</dbReference>
<dbReference type="InterPro" id="IPR011990">
    <property type="entry name" value="TPR-like_helical_dom_sf"/>
</dbReference>
<dbReference type="EMBL" id="JACIBY010000003">
    <property type="protein sequence ID" value="MBB3837982.1"/>
    <property type="molecule type" value="Genomic_DNA"/>
</dbReference>
<dbReference type="Proteomes" id="UP000541352">
    <property type="component" value="Unassembled WGS sequence"/>
</dbReference>
<protein>
    <submittedName>
        <fullName evidence="1">Tfp pilus assembly protein PilF</fullName>
    </submittedName>
</protein>
<dbReference type="Gene3D" id="1.25.40.10">
    <property type="entry name" value="Tetratricopeptide repeat domain"/>
    <property type="match status" value="1"/>
</dbReference>
<keyword evidence="2" id="KW-1185">Reference proteome</keyword>
<evidence type="ECO:0000313" key="2">
    <source>
        <dbReference type="Proteomes" id="UP000541352"/>
    </source>
</evidence>
<reference evidence="1 2" key="1">
    <citation type="submission" date="2020-08" db="EMBL/GenBank/DDBJ databases">
        <title>Genomic Encyclopedia of Type Strains, Phase IV (KMG-IV): sequencing the most valuable type-strain genomes for metagenomic binning, comparative biology and taxonomic classification.</title>
        <authorList>
            <person name="Goeker M."/>
        </authorList>
    </citation>
    <scope>NUCLEOTIDE SEQUENCE [LARGE SCALE GENOMIC DNA]</scope>
    <source>
        <strain evidence="1 2">DSM 17976</strain>
    </source>
</reference>
<dbReference type="SUPFAM" id="SSF48452">
    <property type="entry name" value="TPR-like"/>
    <property type="match status" value="1"/>
</dbReference>
<name>A0A7W5ZIP6_9BACT</name>
<gene>
    <name evidence="1" type="ORF">FHS57_001979</name>
</gene>